<dbReference type="Gene3D" id="3.30.200.20">
    <property type="entry name" value="Phosphorylase Kinase, domain 1"/>
    <property type="match status" value="2"/>
</dbReference>
<accession>A0A811SIL4</accession>
<dbReference type="InterPro" id="IPR008271">
    <property type="entry name" value="Ser/Thr_kinase_AS"/>
</dbReference>
<protein>
    <recommendedName>
        <fullName evidence="7">Protein kinase domain-containing protein</fullName>
    </recommendedName>
</protein>
<keyword evidence="4" id="KW-0418">Kinase</keyword>
<name>A0A811SIL4_9POAL</name>
<dbReference type="GO" id="GO:0005886">
    <property type="term" value="C:plasma membrane"/>
    <property type="evidence" value="ECO:0007669"/>
    <property type="project" value="TreeGrafter"/>
</dbReference>
<gene>
    <name evidence="8" type="ORF">NCGR_LOCUS64487</name>
</gene>
<evidence type="ECO:0000256" key="6">
    <source>
        <dbReference type="PROSITE-ProRule" id="PRU10141"/>
    </source>
</evidence>
<dbReference type="Proteomes" id="UP000604825">
    <property type="component" value="Unassembled WGS sequence"/>
</dbReference>
<dbReference type="Gene3D" id="1.10.510.10">
    <property type="entry name" value="Transferase(Phosphotransferase) domain 1"/>
    <property type="match status" value="2"/>
</dbReference>
<keyword evidence="1" id="KW-0723">Serine/threonine-protein kinase</keyword>
<dbReference type="InterPro" id="IPR017441">
    <property type="entry name" value="Protein_kinase_ATP_BS"/>
</dbReference>
<dbReference type="PROSITE" id="PS00108">
    <property type="entry name" value="PROTEIN_KINASE_ST"/>
    <property type="match status" value="1"/>
</dbReference>
<dbReference type="PROSITE" id="PS50011">
    <property type="entry name" value="PROTEIN_KINASE_DOM"/>
    <property type="match status" value="2"/>
</dbReference>
<dbReference type="InterPro" id="IPR001245">
    <property type="entry name" value="Ser-Thr/Tyr_kinase_cat_dom"/>
</dbReference>
<dbReference type="GO" id="GO:0004674">
    <property type="term" value="F:protein serine/threonine kinase activity"/>
    <property type="evidence" value="ECO:0007669"/>
    <property type="project" value="UniProtKB-KW"/>
</dbReference>
<evidence type="ECO:0000256" key="1">
    <source>
        <dbReference type="ARBA" id="ARBA00022527"/>
    </source>
</evidence>
<dbReference type="Pfam" id="PF07714">
    <property type="entry name" value="PK_Tyr_Ser-Thr"/>
    <property type="match status" value="2"/>
</dbReference>
<dbReference type="SUPFAM" id="SSF56112">
    <property type="entry name" value="Protein kinase-like (PK-like)"/>
    <property type="match status" value="2"/>
</dbReference>
<evidence type="ECO:0000313" key="8">
    <source>
        <dbReference type="EMBL" id="CAD6340389.1"/>
    </source>
</evidence>
<evidence type="ECO:0000256" key="5">
    <source>
        <dbReference type="ARBA" id="ARBA00022840"/>
    </source>
</evidence>
<reference evidence="8" key="1">
    <citation type="submission" date="2020-10" db="EMBL/GenBank/DDBJ databases">
        <authorList>
            <person name="Han B."/>
            <person name="Lu T."/>
            <person name="Zhao Q."/>
            <person name="Huang X."/>
            <person name="Zhao Y."/>
        </authorList>
    </citation>
    <scope>NUCLEOTIDE SEQUENCE</scope>
</reference>
<dbReference type="PROSITE" id="PS00107">
    <property type="entry name" value="PROTEIN_KINASE_ATP"/>
    <property type="match status" value="1"/>
</dbReference>
<feature type="domain" description="Protein kinase" evidence="7">
    <location>
        <begin position="39"/>
        <end position="308"/>
    </location>
</feature>
<evidence type="ECO:0000259" key="7">
    <source>
        <dbReference type="PROSITE" id="PS50011"/>
    </source>
</evidence>
<evidence type="ECO:0000256" key="4">
    <source>
        <dbReference type="ARBA" id="ARBA00022777"/>
    </source>
</evidence>
<dbReference type="PANTHER" id="PTHR27005">
    <property type="entry name" value="WALL-ASSOCIATED RECEPTOR KINASE-LIKE 21"/>
    <property type="match status" value="1"/>
</dbReference>
<dbReference type="InterPro" id="IPR045274">
    <property type="entry name" value="WAK-like"/>
</dbReference>
<comment type="caution">
    <text evidence="8">The sequence shown here is derived from an EMBL/GenBank/DDBJ whole genome shotgun (WGS) entry which is preliminary data.</text>
</comment>
<dbReference type="GO" id="GO:0005524">
    <property type="term" value="F:ATP binding"/>
    <property type="evidence" value="ECO:0007669"/>
    <property type="project" value="UniProtKB-UniRule"/>
</dbReference>
<keyword evidence="5 6" id="KW-0067">ATP-binding</keyword>
<evidence type="ECO:0000256" key="2">
    <source>
        <dbReference type="ARBA" id="ARBA00022679"/>
    </source>
</evidence>
<dbReference type="GO" id="GO:0007166">
    <property type="term" value="P:cell surface receptor signaling pathway"/>
    <property type="evidence" value="ECO:0007669"/>
    <property type="project" value="InterPro"/>
</dbReference>
<dbReference type="FunFam" id="3.30.200.20:FF:000337">
    <property type="entry name" value="Wall-associated receptor kinase 3"/>
    <property type="match status" value="1"/>
</dbReference>
<organism evidence="8 9">
    <name type="scientific">Miscanthus lutarioriparius</name>
    <dbReference type="NCBI Taxonomy" id="422564"/>
    <lineage>
        <taxon>Eukaryota</taxon>
        <taxon>Viridiplantae</taxon>
        <taxon>Streptophyta</taxon>
        <taxon>Embryophyta</taxon>
        <taxon>Tracheophyta</taxon>
        <taxon>Spermatophyta</taxon>
        <taxon>Magnoliopsida</taxon>
        <taxon>Liliopsida</taxon>
        <taxon>Poales</taxon>
        <taxon>Poaceae</taxon>
        <taxon>PACMAD clade</taxon>
        <taxon>Panicoideae</taxon>
        <taxon>Andropogonodae</taxon>
        <taxon>Andropogoneae</taxon>
        <taxon>Saccharinae</taxon>
        <taxon>Miscanthus</taxon>
    </lineage>
</organism>
<proteinExistence type="predicted"/>
<evidence type="ECO:0000313" key="9">
    <source>
        <dbReference type="Proteomes" id="UP000604825"/>
    </source>
</evidence>
<feature type="binding site" evidence="6">
    <location>
        <position position="67"/>
    </location>
    <ligand>
        <name>ATP</name>
        <dbReference type="ChEBI" id="CHEBI:30616"/>
    </ligand>
</feature>
<feature type="domain" description="Protein kinase" evidence="7">
    <location>
        <begin position="336"/>
        <end position="636"/>
    </location>
</feature>
<dbReference type="InterPro" id="IPR000719">
    <property type="entry name" value="Prot_kinase_dom"/>
</dbReference>
<keyword evidence="2" id="KW-0808">Transferase</keyword>
<dbReference type="PANTHER" id="PTHR27005:SF505">
    <property type="entry name" value="PROTEIN KINASE DOMAIN-CONTAINING PROTEIN"/>
    <property type="match status" value="1"/>
</dbReference>
<dbReference type="OrthoDB" id="4062651at2759"/>
<dbReference type="EMBL" id="CAJGYO010000019">
    <property type="protein sequence ID" value="CAD6340389.1"/>
    <property type="molecule type" value="Genomic_DNA"/>
</dbReference>
<dbReference type="SMART" id="SM00220">
    <property type="entry name" value="S_TKc"/>
    <property type="match status" value="1"/>
</dbReference>
<dbReference type="InterPro" id="IPR011009">
    <property type="entry name" value="Kinase-like_dom_sf"/>
</dbReference>
<keyword evidence="9" id="KW-1185">Reference proteome</keyword>
<dbReference type="AlphaFoldDB" id="A0A811SIL4"/>
<dbReference type="FunFam" id="1.10.510.10:FF:000474">
    <property type="entry name" value="Wall-associated receptor kinase 3"/>
    <property type="match status" value="1"/>
</dbReference>
<keyword evidence="3 6" id="KW-0547">Nucleotide-binding</keyword>
<sequence length="647" mass="72781">MDLQTDKESIQGADISKWTMHSNRNIKSFTEGEIRRITENYKTIIGRGAFGEVYKGVLDDTSMVAVKRLIHNVKENFDKELAVHREINHKNVVKLIGYCAGANALMMVTEYVPNGNLSAILHRDNTPIPLDIRLRIATQCAEALACMHSYKHTQVIHGDIKPDNILLDYDLNAKVSDFGISRLVNTDMTLYTGNVVGSIGYIDPLFTKDGRVTAKSDVYSFGVVLLELLTRKKATPTDGQVSVVAAFAEALESGRIREARKFLDSELDPSRNKNILDEIGKLAAECLKMKRDKRPEMKHVAERLSKSMKASLKGKLRKHLCRRFSYAEMVAATRNFDESHLLGQGGVGRFYRGVIDGGATMVAVECSWHGYEHDQYGDLFRSFVESRSKLNHINIVPLIGYCDENDERILVYTYIDHGSLHEHLFETQNPLTWKQRLEICIGVARGLHYLQRGAKHQGPIWFAPGRSCLNLPGLQVSCLTEFEANTPQLINHNLRVNILLDKEELVPKISANKMADPGLAELVGCNTGGGDCDFIPSDVADWLTEKLGVYSFGAVLLEILCARPHFDLRDPEETVNLQVWARRCKRDFNRIDPYLKGKINPQCYNRFLEIADKCLAHRSFDRPSMQDVVLDLECALQLQVSAEVSGS</sequence>
<evidence type="ECO:0000256" key="3">
    <source>
        <dbReference type="ARBA" id="ARBA00022741"/>
    </source>
</evidence>